<keyword evidence="1" id="KW-0472">Membrane</keyword>
<feature type="transmembrane region" description="Helical" evidence="1">
    <location>
        <begin position="20"/>
        <end position="40"/>
    </location>
</feature>
<keyword evidence="1" id="KW-0812">Transmembrane</keyword>
<feature type="transmembrane region" description="Helical" evidence="1">
    <location>
        <begin position="372"/>
        <end position="391"/>
    </location>
</feature>
<evidence type="ECO:0000313" key="2">
    <source>
        <dbReference type="EMBL" id="KYJ85900.1"/>
    </source>
</evidence>
<dbReference type="Pfam" id="PF05940">
    <property type="entry name" value="NnrS"/>
    <property type="match status" value="1"/>
</dbReference>
<dbReference type="OrthoDB" id="5487830at2"/>
<dbReference type="EMBL" id="LNKT01000056">
    <property type="protein sequence ID" value="KYJ85900.1"/>
    <property type="molecule type" value="Genomic_DNA"/>
</dbReference>
<name>A0A151CEE3_9BACT</name>
<evidence type="ECO:0000256" key="1">
    <source>
        <dbReference type="SAM" id="Phobius"/>
    </source>
</evidence>
<proteinExistence type="predicted"/>
<dbReference type="InterPro" id="IPR010266">
    <property type="entry name" value="NnrS"/>
</dbReference>
<evidence type="ECO:0000313" key="3">
    <source>
        <dbReference type="Proteomes" id="UP000075359"/>
    </source>
</evidence>
<keyword evidence="1" id="KW-1133">Transmembrane helix</keyword>
<evidence type="ECO:0008006" key="4">
    <source>
        <dbReference type="Google" id="ProtNLM"/>
    </source>
</evidence>
<feature type="transmembrane region" description="Helical" evidence="1">
    <location>
        <begin position="264"/>
        <end position="284"/>
    </location>
</feature>
<reference evidence="2 3" key="1">
    <citation type="submission" date="2015-11" db="EMBL/GenBank/DDBJ databases">
        <title>Draft genome of Sulfurovum riftiae 1812E, a member of the Epsilonproteobacteria isolated from the tube of the deep-sea hydrothermal vent tubewom Riftia pachyptila.</title>
        <authorList>
            <person name="Vetriani C."/>
            <person name="Giovannelli D."/>
        </authorList>
    </citation>
    <scope>NUCLEOTIDE SEQUENCE [LARGE SCALE GENOMIC DNA]</scope>
    <source>
        <strain evidence="2 3">1812E</strain>
    </source>
</reference>
<comment type="caution">
    <text evidence="2">The sequence shown here is derived from an EMBL/GenBank/DDBJ whole genome shotgun (WGS) entry which is preliminary data.</text>
</comment>
<dbReference type="STRING" id="1630136.AS592_04735"/>
<keyword evidence="3" id="KW-1185">Reference proteome</keyword>
<accession>A0A151CEE3</accession>
<gene>
    <name evidence="2" type="ORF">AS592_04735</name>
</gene>
<feature type="transmembrane region" description="Helical" evidence="1">
    <location>
        <begin position="337"/>
        <end position="360"/>
    </location>
</feature>
<sequence>MHMKFSEESENSYFFSQPHQPFFILAFISAIVTMLIFMLAYKGVLHMAVSPVGFHVYGFTYLMFTPAFFGFLFTTFPRFTATPAIEKHLYMRIFSLYYIGATLVLLGSIVTPVFSGIGMAVVFLGHLMGTDILRNIYNNTNMDDKHDIFWILTAMKLGLLAHFLFIIAALFYSPLMGLSTEISTYLFLFLLTFSVAQRMVPFFSHCMVDRNEYLMKTIFGLLVFHVLLEGIYTNSSFIADLLIGLLIGRELLRWKLPFPNPNPLLWILHTALFWVPVAFIVSGLVNLVTMLSGTSFLALDIHMLILGFVFTIMIGFGTRVTIGHSGNLMQADRWTTLLFYWTQVVVLLRILVSLVAALGWNFMVLFDISATAWLILFIGWAVRFFAVLISGKKLTDA</sequence>
<dbReference type="Proteomes" id="UP000075359">
    <property type="component" value="Unassembled WGS sequence"/>
</dbReference>
<feature type="transmembrane region" description="Helical" evidence="1">
    <location>
        <begin position="213"/>
        <end position="231"/>
    </location>
</feature>
<feature type="transmembrane region" description="Helical" evidence="1">
    <location>
        <begin position="52"/>
        <end position="76"/>
    </location>
</feature>
<protein>
    <recommendedName>
        <fullName evidence="4">NnrS family protein</fullName>
    </recommendedName>
</protein>
<organism evidence="2 3">
    <name type="scientific">Sulfurovum riftiae</name>
    <dbReference type="NCBI Taxonomy" id="1630136"/>
    <lineage>
        <taxon>Bacteria</taxon>
        <taxon>Pseudomonadati</taxon>
        <taxon>Campylobacterota</taxon>
        <taxon>Epsilonproteobacteria</taxon>
        <taxon>Campylobacterales</taxon>
        <taxon>Sulfurovaceae</taxon>
        <taxon>Sulfurovum</taxon>
    </lineage>
</organism>
<dbReference type="AlphaFoldDB" id="A0A151CEE3"/>
<dbReference type="RefSeq" id="WP_082792114.1">
    <property type="nucleotide sequence ID" value="NZ_LNKT01000056.1"/>
</dbReference>
<feature type="transmembrane region" description="Helical" evidence="1">
    <location>
        <begin position="296"/>
        <end position="316"/>
    </location>
</feature>
<feature type="transmembrane region" description="Helical" evidence="1">
    <location>
        <begin position="184"/>
        <end position="201"/>
    </location>
</feature>
<feature type="transmembrane region" description="Helical" evidence="1">
    <location>
        <begin position="148"/>
        <end position="172"/>
    </location>
</feature>
<feature type="transmembrane region" description="Helical" evidence="1">
    <location>
        <begin position="96"/>
        <end position="127"/>
    </location>
</feature>